<protein>
    <submittedName>
        <fullName evidence="1">Phage tail assembly chaperone</fullName>
    </submittedName>
</protein>
<gene>
    <name evidence="1" type="ORF">SNE35_18795</name>
</gene>
<dbReference type="InterPro" id="IPR014859">
    <property type="entry name" value="Phage_TAC_4"/>
</dbReference>
<reference evidence="1 2" key="1">
    <citation type="submission" date="2023-11" db="EMBL/GenBank/DDBJ databases">
        <title>Paucibacter sp. nov., isolated from fresh soil in Korea.</title>
        <authorList>
            <person name="Le N.T.T."/>
        </authorList>
    </citation>
    <scope>NUCLEOTIDE SEQUENCE [LARGE SCALE GENOMIC DNA]</scope>
    <source>
        <strain evidence="1 2">R3-3</strain>
    </source>
</reference>
<evidence type="ECO:0000313" key="1">
    <source>
        <dbReference type="EMBL" id="MDY0746569.1"/>
    </source>
</evidence>
<dbReference type="EMBL" id="JAXCLA010000006">
    <property type="protein sequence ID" value="MDY0746569.1"/>
    <property type="molecule type" value="Genomic_DNA"/>
</dbReference>
<accession>A0ABU5DJU4</accession>
<dbReference type="Pfam" id="PF08748">
    <property type="entry name" value="Phage_TAC_4"/>
    <property type="match status" value="1"/>
</dbReference>
<name>A0ABU5DJU4_9BURK</name>
<organism evidence="1 2">
    <name type="scientific">Roseateles agri</name>
    <dbReference type="NCBI Taxonomy" id="3098619"/>
    <lineage>
        <taxon>Bacteria</taxon>
        <taxon>Pseudomonadati</taxon>
        <taxon>Pseudomonadota</taxon>
        <taxon>Betaproteobacteria</taxon>
        <taxon>Burkholderiales</taxon>
        <taxon>Sphaerotilaceae</taxon>
        <taxon>Roseateles</taxon>
    </lineage>
</organism>
<dbReference type="RefSeq" id="WP_320424513.1">
    <property type="nucleotide sequence ID" value="NZ_JAXCLA010000006.1"/>
</dbReference>
<proteinExistence type="predicted"/>
<sequence>MSKPSIKAAPTFTAEVKIPRPEGPPLVIKFDFKHRGRKEFAQFRESLEGSARVDHEVMMDIACGWHDVEEPFSAKAVKDLLDGHHQAARAITDTYIAELTQVGRPT</sequence>
<comment type="caution">
    <text evidence="1">The sequence shown here is derived from an EMBL/GenBank/DDBJ whole genome shotgun (WGS) entry which is preliminary data.</text>
</comment>
<dbReference type="Proteomes" id="UP001285263">
    <property type="component" value="Unassembled WGS sequence"/>
</dbReference>
<keyword evidence="2" id="KW-1185">Reference proteome</keyword>
<evidence type="ECO:0000313" key="2">
    <source>
        <dbReference type="Proteomes" id="UP001285263"/>
    </source>
</evidence>